<evidence type="ECO:0000313" key="7">
    <source>
        <dbReference type="Proteomes" id="UP000298327"/>
    </source>
</evidence>
<dbReference type="Gene3D" id="3.40.605.10">
    <property type="entry name" value="Aldehyde Dehydrogenase, Chain A, domain 1"/>
    <property type="match status" value="1"/>
</dbReference>
<keyword evidence="4" id="KW-0472">Membrane</keyword>
<name>A0A4Y9YVV4_9AGAM</name>
<evidence type="ECO:0000256" key="1">
    <source>
        <dbReference type="ARBA" id="ARBA00009986"/>
    </source>
</evidence>
<dbReference type="InterPro" id="IPR036610">
    <property type="entry name" value="PEBP-like_sf"/>
</dbReference>
<dbReference type="InterPro" id="IPR016163">
    <property type="entry name" value="Ald_DH_C"/>
</dbReference>
<keyword evidence="4" id="KW-1133">Transmembrane helix</keyword>
<proteinExistence type="inferred from homology"/>
<dbReference type="GO" id="GO:0016620">
    <property type="term" value="F:oxidoreductase activity, acting on the aldehyde or oxo group of donors, NAD or NADP as acceptor"/>
    <property type="evidence" value="ECO:0007669"/>
    <property type="project" value="InterPro"/>
</dbReference>
<organism evidence="6 7">
    <name type="scientific">Dentipellis fragilis</name>
    <dbReference type="NCBI Taxonomy" id="205917"/>
    <lineage>
        <taxon>Eukaryota</taxon>
        <taxon>Fungi</taxon>
        <taxon>Dikarya</taxon>
        <taxon>Basidiomycota</taxon>
        <taxon>Agaricomycotina</taxon>
        <taxon>Agaricomycetes</taxon>
        <taxon>Russulales</taxon>
        <taxon>Hericiaceae</taxon>
        <taxon>Dentipellis</taxon>
    </lineage>
</organism>
<dbReference type="Gene3D" id="3.40.309.10">
    <property type="entry name" value="Aldehyde Dehydrogenase, Chain A, domain 2"/>
    <property type="match status" value="1"/>
</dbReference>
<reference evidence="6 7" key="1">
    <citation type="submission" date="2019-02" db="EMBL/GenBank/DDBJ databases">
        <title>Genome sequencing of the rare red list fungi Dentipellis fragilis.</title>
        <authorList>
            <person name="Buettner E."/>
            <person name="Kellner H."/>
        </authorList>
    </citation>
    <scope>NUCLEOTIDE SEQUENCE [LARGE SCALE GENOMIC DNA]</scope>
    <source>
        <strain evidence="6 7">DSM 105465</strain>
    </source>
</reference>
<dbReference type="InterPro" id="IPR008914">
    <property type="entry name" value="PEBP"/>
</dbReference>
<dbReference type="SUPFAM" id="SSF49777">
    <property type="entry name" value="PEBP-like"/>
    <property type="match status" value="1"/>
</dbReference>
<dbReference type="EMBL" id="SEOQ01000237">
    <property type="protein sequence ID" value="TFY66554.1"/>
    <property type="molecule type" value="Genomic_DNA"/>
</dbReference>
<feature type="domain" description="Aldehyde dehydrogenase" evidence="5">
    <location>
        <begin position="234"/>
        <end position="462"/>
    </location>
</feature>
<dbReference type="InterPro" id="IPR016161">
    <property type="entry name" value="Ald_DH/histidinol_DH"/>
</dbReference>
<feature type="transmembrane region" description="Helical" evidence="4">
    <location>
        <begin position="732"/>
        <end position="750"/>
    </location>
</feature>
<dbReference type="Pfam" id="PF01161">
    <property type="entry name" value="PBP"/>
    <property type="match status" value="1"/>
</dbReference>
<keyword evidence="7" id="KW-1185">Reference proteome</keyword>
<evidence type="ECO:0000313" key="6">
    <source>
        <dbReference type="EMBL" id="TFY66554.1"/>
    </source>
</evidence>
<sequence>MPTGRVSRLPRARMVHHQQVGGLFQARYTPFAAHIAEGRPTDEAGEEFVVFNPATSEELCTVEAASKADVHRTVEHAHETSKSGAWSQASAHQRAVVLSRLARSLEERVPQFAQIETLQTGRAIREMRAQLGRLPEWLEYFASLLRTNQAFVAPTQGQLLNYVQRVPLGVVAQITPFNHPLLIAVKKIAPALAAGNSVIVKPSEGVLSVLPGYGRTTGVELVSHPLVRKVDITAPIIVFNDADLESAVNGAAFASFIASGQTCVSGTRLIIHSSIYDRFMEMFVRKVIRIMRRMGSPNNPRSSMGSVISPLHLEHIHEMVQARSSGTLLVGGEPMTGVSPLDGFDFAHGSFYPPTVIADVSTDDQIWKEEIFGPVVVVKQFTDEAEGVELANDSRYGLGAGIWTQDLSRAHRIAERLESGLVWVNTHHRNDPSSPWGGMKESGIGRENGLEALNAYSQSKSVIINTASAEDSRLKDDWFSEENYQALPPGSTTSQALGCAQLISNQIAQGVQHFNDAHLVPDVVHSFNPSAILDVTFTDPTNNQEVQLVSGMELSTNQTLHEPKFFLTFDDQSLEDKTFVLAMVDPDAPTPQNTSLAQVRHIIAGDIHVSPGSNNHSQLVNSSAALTEYLNPSPPPGSDPHRYTILLFTEPDNFAAQASGLINSSADAVRTGFNLSTFASHVGLGDPVAGTFFLTRGPPANSSAAASSSPSPSASTTTARGNANGIIGHGQASMAVLAGALVAFLAVTVTF</sequence>
<comment type="similarity">
    <text evidence="1">Belongs to the aldehyde dehydrogenase family.</text>
</comment>
<dbReference type="AlphaFoldDB" id="A0A4Y9YVV4"/>
<dbReference type="Gene3D" id="3.90.280.10">
    <property type="entry name" value="PEBP-like"/>
    <property type="match status" value="1"/>
</dbReference>
<dbReference type="STRING" id="205917.A0A4Y9YVV4"/>
<dbReference type="InterPro" id="IPR016162">
    <property type="entry name" value="Ald_DH_N"/>
</dbReference>
<comment type="caution">
    <text evidence="6">The sequence shown here is derived from an EMBL/GenBank/DDBJ whole genome shotgun (WGS) entry which is preliminary data.</text>
</comment>
<dbReference type="InterPro" id="IPR035810">
    <property type="entry name" value="PEBP_euk"/>
</dbReference>
<feature type="region of interest" description="Disordered" evidence="3">
    <location>
        <begin position="700"/>
        <end position="720"/>
    </location>
</feature>
<dbReference type="Proteomes" id="UP000298327">
    <property type="component" value="Unassembled WGS sequence"/>
</dbReference>
<keyword evidence="4" id="KW-0812">Transmembrane</keyword>
<dbReference type="CDD" id="cd00866">
    <property type="entry name" value="PEBP_euk"/>
    <property type="match status" value="1"/>
</dbReference>
<evidence type="ECO:0000256" key="4">
    <source>
        <dbReference type="SAM" id="Phobius"/>
    </source>
</evidence>
<dbReference type="PANTHER" id="PTHR11699">
    <property type="entry name" value="ALDEHYDE DEHYDROGENASE-RELATED"/>
    <property type="match status" value="1"/>
</dbReference>
<dbReference type="SUPFAM" id="SSF53720">
    <property type="entry name" value="ALDH-like"/>
    <property type="match status" value="1"/>
</dbReference>
<feature type="domain" description="Aldehyde dehydrogenase" evidence="5">
    <location>
        <begin position="43"/>
        <end position="204"/>
    </location>
</feature>
<dbReference type="FunFam" id="3.40.309.10:FF:000009">
    <property type="entry name" value="Aldehyde dehydrogenase A"/>
    <property type="match status" value="1"/>
</dbReference>
<feature type="compositionally biased region" description="Low complexity" evidence="3">
    <location>
        <begin position="700"/>
        <end position="719"/>
    </location>
</feature>
<dbReference type="OrthoDB" id="310895at2759"/>
<dbReference type="InterPro" id="IPR015590">
    <property type="entry name" value="Aldehyde_DH_dom"/>
</dbReference>
<evidence type="ECO:0000256" key="3">
    <source>
        <dbReference type="SAM" id="MobiDB-lite"/>
    </source>
</evidence>
<dbReference type="Pfam" id="PF00171">
    <property type="entry name" value="Aldedh"/>
    <property type="match status" value="2"/>
</dbReference>
<evidence type="ECO:0000256" key="2">
    <source>
        <dbReference type="ARBA" id="ARBA00023002"/>
    </source>
</evidence>
<evidence type="ECO:0000259" key="5">
    <source>
        <dbReference type="Pfam" id="PF00171"/>
    </source>
</evidence>
<keyword evidence="2" id="KW-0560">Oxidoreductase</keyword>
<accession>A0A4Y9YVV4</accession>
<protein>
    <recommendedName>
        <fullName evidence="5">Aldehyde dehydrogenase domain-containing protein</fullName>
    </recommendedName>
</protein>
<gene>
    <name evidence="6" type="ORF">EVG20_g4530</name>
</gene>